<sequence length="125" mass="14083">MTSHILSADNPLPLFFLQQIATAGPLDEISNVAGAVRHHIFRHGRRDLATGKIRTPMLFFVYQTTRHGPQNGFRLCLVHRGFCIASESKSDDDPEDEIDRLEKEIPQGHMEMVILGDPPVHEVDD</sequence>
<proteinExistence type="predicted"/>
<comment type="caution">
    <text evidence="1">The sequence shown here is derived from an EMBL/GenBank/DDBJ whole genome shotgun (WGS) entry which is preliminary data.</text>
</comment>
<keyword evidence="2" id="KW-1185">Reference proteome</keyword>
<evidence type="ECO:0000313" key="2">
    <source>
        <dbReference type="Proteomes" id="UP000319160"/>
    </source>
</evidence>
<dbReference type="OrthoDB" id="3434333at2759"/>
<gene>
    <name evidence="1" type="ORF">FHL15_010918</name>
</gene>
<dbReference type="AlphaFoldDB" id="A0A553HJP1"/>
<evidence type="ECO:0000313" key="1">
    <source>
        <dbReference type="EMBL" id="TRX88169.1"/>
    </source>
</evidence>
<organism evidence="1 2">
    <name type="scientific">Xylaria flabelliformis</name>
    <dbReference type="NCBI Taxonomy" id="2512241"/>
    <lineage>
        <taxon>Eukaryota</taxon>
        <taxon>Fungi</taxon>
        <taxon>Dikarya</taxon>
        <taxon>Ascomycota</taxon>
        <taxon>Pezizomycotina</taxon>
        <taxon>Sordariomycetes</taxon>
        <taxon>Xylariomycetidae</taxon>
        <taxon>Xylariales</taxon>
        <taxon>Xylariaceae</taxon>
        <taxon>Xylaria</taxon>
    </lineage>
</organism>
<dbReference type="Proteomes" id="UP000319160">
    <property type="component" value="Unassembled WGS sequence"/>
</dbReference>
<accession>A0A553HJP1</accession>
<protein>
    <submittedName>
        <fullName evidence="1">Uncharacterized protein</fullName>
    </submittedName>
</protein>
<name>A0A553HJP1_9PEZI</name>
<reference evidence="2" key="1">
    <citation type="submission" date="2019-06" db="EMBL/GenBank/DDBJ databases">
        <title>Draft genome sequence of the griseofulvin-producing fungus Xylaria cubensis strain G536.</title>
        <authorList>
            <person name="Mead M.E."/>
            <person name="Raja H.A."/>
            <person name="Steenwyk J.L."/>
            <person name="Knowles S.L."/>
            <person name="Oberlies N.H."/>
            <person name="Rokas A."/>
        </authorList>
    </citation>
    <scope>NUCLEOTIDE SEQUENCE [LARGE SCALE GENOMIC DNA]</scope>
    <source>
        <strain evidence="2">G536</strain>
    </source>
</reference>
<dbReference type="EMBL" id="VFLP01000097">
    <property type="protein sequence ID" value="TRX88169.1"/>
    <property type="molecule type" value="Genomic_DNA"/>
</dbReference>